<proteinExistence type="predicted"/>
<protein>
    <submittedName>
        <fullName evidence="2">Uncharacterized protein</fullName>
    </submittedName>
</protein>
<organism evidence="2">
    <name type="scientific">Amphimedon queenslandica</name>
    <name type="common">Sponge</name>
    <dbReference type="NCBI Taxonomy" id="400682"/>
    <lineage>
        <taxon>Eukaryota</taxon>
        <taxon>Metazoa</taxon>
        <taxon>Porifera</taxon>
        <taxon>Demospongiae</taxon>
        <taxon>Heteroscleromorpha</taxon>
        <taxon>Haplosclerida</taxon>
        <taxon>Niphatidae</taxon>
        <taxon>Amphimedon</taxon>
    </lineage>
</organism>
<evidence type="ECO:0000256" key="1">
    <source>
        <dbReference type="SAM" id="Phobius"/>
    </source>
</evidence>
<feature type="transmembrane region" description="Helical" evidence="1">
    <location>
        <begin position="21"/>
        <end position="44"/>
    </location>
</feature>
<accession>A0A1X7T2T2</accession>
<keyword evidence="1" id="KW-0472">Membrane</keyword>
<reference evidence="2" key="1">
    <citation type="submission" date="2017-05" db="UniProtKB">
        <authorList>
            <consortium name="EnsemblMetazoa"/>
        </authorList>
    </citation>
    <scope>IDENTIFICATION</scope>
</reference>
<dbReference type="EnsemblMetazoa" id="Aqu2.1.08539_001">
    <property type="protein sequence ID" value="Aqu2.1.08539_001"/>
    <property type="gene ID" value="Aqu2.1.08539"/>
</dbReference>
<sequence length="66" mass="7910">MSYRIARNFCGPKFLRIARKWLLRILFLRIHLITLLINGCSSLLTRTMVDDDTKLYQDIRQDRITL</sequence>
<dbReference type="InParanoid" id="A0A1X7T2T2"/>
<evidence type="ECO:0000313" key="2">
    <source>
        <dbReference type="EnsemblMetazoa" id="Aqu2.1.08539_001"/>
    </source>
</evidence>
<keyword evidence="1" id="KW-0812">Transmembrane</keyword>
<keyword evidence="1" id="KW-1133">Transmembrane helix</keyword>
<name>A0A1X7T2T2_AMPQE</name>
<dbReference type="AlphaFoldDB" id="A0A1X7T2T2"/>